<dbReference type="AlphaFoldDB" id="A0A0F8ZUT7"/>
<dbReference type="EMBL" id="LAZR01045968">
    <property type="protein sequence ID" value="KKK97628.1"/>
    <property type="molecule type" value="Genomic_DNA"/>
</dbReference>
<protein>
    <submittedName>
        <fullName evidence="2">Uncharacterized protein</fullName>
    </submittedName>
</protein>
<proteinExistence type="predicted"/>
<name>A0A0F8ZUT7_9ZZZZ</name>
<comment type="caution">
    <text evidence="2">The sequence shown here is derived from an EMBL/GenBank/DDBJ whole genome shotgun (WGS) entry which is preliminary data.</text>
</comment>
<evidence type="ECO:0000313" key="2">
    <source>
        <dbReference type="EMBL" id="KKK97628.1"/>
    </source>
</evidence>
<gene>
    <name evidence="2" type="ORF">LCGC14_2650900</name>
</gene>
<sequence>EEAIKLLANIASDIEVGEEDDDLDALKLGIEALKKVKKQRERSDFHGIPPLPGETKED</sequence>
<evidence type="ECO:0000256" key="1">
    <source>
        <dbReference type="SAM" id="MobiDB-lite"/>
    </source>
</evidence>
<feature type="non-terminal residue" evidence="2">
    <location>
        <position position="1"/>
    </location>
</feature>
<reference evidence="2" key="1">
    <citation type="journal article" date="2015" name="Nature">
        <title>Complex archaea that bridge the gap between prokaryotes and eukaryotes.</title>
        <authorList>
            <person name="Spang A."/>
            <person name="Saw J.H."/>
            <person name="Jorgensen S.L."/>
            <person name="Zaremba-Niedzwiedzka K."/>
            <person name="Martijn J."/>
            <person name="Lind A.E."/>
            <person name="van Eijk R."/>
            <person name="Schleper C."/>
            <person name="Guy L."/>
            <person name="Ettema T.J."/>
        </authorList>
    </citation>
    <scope>NUCLEOTIDE SEQUENCE</scope>
</reference>
<accession>A0A0F8ZUT7</accession>
<feature type="region of interest" description="Disordered" evidence="1">
    <location>
        <begin position="39"/>
        <end position="58"/>
    </location>
</feature>
<organism evidence="2">
    <name type="scientific">marine sediment metagenome</name>
    <dbReference type="NCBI Taxonomy" id="412755"/>
    <lineage>
        <taxon>unclassified sequences</taxon>
        <taxon>metagenomes</taxon>
        <taxon>ecological metagenomes</taxon>
    </lineage>
</organism>